<organism evidence="7 8">
    <name type="scientific">Cinchona calisaya</name>
    <dbReference type="NCBI Taxonomy" id="153742"/>
    <lineage>
        <taxon>Eukaryota</taxon>
        <taxon>Viridiplantae</taxon>
        <taxon>Streptophyta</taxon>
        <taxon>Embryophyta</taxon>
        <taxon>Tracheophyta</taxon>
        <taxon>Spermatophyta</taxon>
        <taxon>Magnoliopsida</taxon>
        <taxon>eudicotyledons</taxon>
        <taxon>Gunneridae</taxon>
        <taxon>Pentapetalae</taxon>
        <taxon>asterids</taxon>
        <taxon>lamiids</taxon>
        <taxon>Gentianales</taxon>
        <taxon>Rubiaceae</taxon>
        <taxon>Cinchonoideae</taxon>
        <taxon>Cinchoneae</taxon>
        <taxon>Cinchona</taxon>
    </lineage>
</organism>
<dbReference type="InterPro" id="IPR036879">
    <property type="entry name" value="TF_MADSbox_sf"/>
</dbReference>
<keyword evidence="8" id="KW-1185">Reference proteome</keyword>
<evidence type="ECO:0000313" key="8">
    <source>
        <dbReference type="Proteomes" id="UP001630127"/>
    </source>
</evidence>
<dbReference type="InterPro" id="IPR002100">
    <property type="entry name" value="TF_MADSbox"/>
</dbReference>
<evidence type="ECO:0000256" key="2">
    <source>
        <dbReference type="ARBA" id="ARBA00023015"/>
    </source>
</evidence>
<evidence type="ECO:0000256" key="5">
    <source>
        <dbReference type="ARBA" id="ARBA00023242"/>
    </source>
</evidence>
<evidence type="ECO:0000259" key="6">
    <source>
        <dbReference type="PROSITE" id="PS50066"/>
    </source>
</evidence>
<dbReference type="Pfam" id="PF00319">
    <property type="entry name" value="SRF-TF"/>
    <property type="match status" value="1"/>
</dbReference>
<proteinExistence type="predicted"/>
<dbReference type="PANTHER" id="PTHR11945:SF776">
    <property type="entry name" value="AGAMOUS-LIKE 50-RELATED"/>
    <property type="match status" value="1"/>
</dbReference>
<dbReference type="PRINTS" id="PR00404">
    <property type="entry name" value="MADSDOMAIN"/>
</dbReference>
<dbReference type="AlphaFoldDB" id="A0ABD3B2S4"/>
<dbReference type="EMBL" id="JBJUIK010000001">
    <property type="protein sequence ID" value="KAL3537840.1"/>
    <property type="molecule type" value="Genomic_DNA"/>
</dbReference>
<name>A0ABD3B2S4_9GENT</name>
<gene>
    <name evidence="7" type="ORF">ACH5RR_001206</name>
</gene>
<evidence type="ECO:0000256" key="1">
    <source>
        <dbReference type="ARBA" id="ARBA00004123"/>
    </source>
</evidence>
<reference evidence="7 8" key="1">
    <citation type="submission" date="2024-11" db="EMBL/GenBank/DDBJ databases">
        <title>A near-complete genome assembly of Cinchona calisaya.</title>
        <authorList>
            <person name="Lian D.C."/>
            <person name="Zhao X.W."/>
            <person name="Wei L."/>
        </authorList>
    </citation>
    <scope>NUCLEOTIDE SEQUENCE [LARGE SCALE GENOMIC DNA]</scope>
    <source>
        <tissue evidence="7">Nenye</tissue>
    </source>
</reference>
<dbReference type="PANTHER" id="PTHR11945">
    <property type="entry name" value="MADS BOX PROTEIN"/>
    <property type="match status" value="1"/>
</dbReference>
<protein>
    <recommendedName>
        <fullName evidence="6">MADS-box domain-containing protein</fullName>
    </recommendedName>
</protein>
<evidence type="ECO:0000313" key="7">
    <source>
        <dbReference type="EMBL" id="KAL3537840.1"/>
    </source>
</evidence>
<keyword evidence="3" id="KW-0238">DNA-binding</keyword>
<dbReference type="GO" id="GO:0005634">
    <property type="term" value="C:nucleus"/>
    <property type="evidence" value="ECO:0007669"/>
    <property type="project" value="UniProtKB-SubCell"/>
</dbReference>
<keyword evidence="5" id="KW-0539">Nucleus</keyword>
<evidence type="ECO:0000256" key="3">
    <source>
        <dbReference type="ARBA" id="ARBA00023125"/>
    </source>
</evidence>
<evidence type="ECO:0000256" key="4">
    <source>
        <dbReference type="ARBA" id="ARBA00023163"/>
    </source>
</evidence>
<dbReference type="Gene3D" id="3.40.1810.10">
    <property type="entry name" value="Transcription factor, MADS-box"/>
    <property type="match status" value="1"/>
</dbReference>
<sequence>MVHEKKTRGRQKIDIVKIENEQNLQVTFCKRHSGLFKKASELCTLTGSEVALVVAYCFGSPSVNAIIDRFESQTPKSIDSSNLLLEAHRKINVQHLNNELTILQNHFETEKKRGKTLNQQRKVGETRHRWEAPIKELNLEQLEQFNLALLELQKNVKSELRKIIFEHSNQIGNLGQLNPYGIDLFGINAREISPSVFY</sequence>
<comment type="subcellular location">
    <subcellularLocation>
        <location evidence="1">Nucleus</location>
    </subcellularLocation>
</comment>
<dbReference type="Gene3D" id="6.10.140.920">
    <property type="match status" value="1"/>
</dbReference>
<dbReference type="SUPFAM" id="SSF55455">
    <property type="entry name" value="SRF-like"/>
    <property type="match status" value="1"/>
</dbReference>
<feature type="domain" description="MADS-box" evidence="6">
    <location>
        <begin position="8"/>
        <end position="54"/>
    </location>
</feature>
<dbReference type="SMART" id="SM00432">
    <property type="entry name" value="MADS"/>
    <property type="match status" value="1"/>
</dbReference>
<dbReference type="GO" id="GO:0003677">
    <property type="term" value="F:DNA binding"/>
    <property type="evidence" value="ECO:0007669"/>
    <property type="project" value="UniProtKB-KW"/>
</dbReference>
<keyword evidence="2" id="KW-0805">Transcription regulation</keyword>
<keyword evidence="4" id="KW-0804">Transcription</keyword>
<dbReference type="Proteomes" id="UP001630127">
    <property type="component" value="Unassembled WGS sequence"/>
</dbReference>
<accession>A0ABD3B2S4</accession>
<comment type="caution">
    <text evidence="7">The sequence shown here is derived from an EMBL/GenBank/DDBJ whole genome shotgun (WGS) entry which is preliminary data.</text>
</comment>
<dbReference type="PROSITE" id="PS50066">
    <property type="entry name" value="MADS_BOX_2"/>
    <property type="match status" value="1"/>
</dbReference>